<dbReference type="SUPFAM" id="SSF82199">
    <property type="entry name" value="SET domain"/>
    <property type="match status" value="1"/>
</dbReference>
<dbReference type="InterPro" id="IPR002893">
    <property type="entry name" value="Znf_MYND"/>
</dbReference>
<accession>A0AAV9XXP5</accession>
<proteinExistence type="predicted"/>
<organism evidence="7 8">
    <name type="scientific">Cryptosporidium xiaoi</name>
    <dbReference type="NCBI Taxonomy" id="659607"/>
    <lineage>
        <taxon>Eukaryota</taxon>
        <taxon>Sar</taxon>
        <taxon>Alveolata</taxon>
        <taxon>Apicomplexa</taxon>
        <taxon>Conoidasida</taxon>
        <taxon>Coccidia</taxon>
        <taxon>Eucoccidiorida</taxon>
        <taxon>Eimeriorina</taxon>
        <taxon>Cryptosporidiidae</taxon>
        <taxon>Cryptosporidium</taxon>
    </lineage>
</organism>
<reference evidence="7 8" key="1">
    <citation type="submission" date="2023-10" db="EMBL/GenBank/DDBJ databases">
        <title>Comparative genomics analysis reveals potential genetic determinants of host preference in Cryptosporidium xiaoi.</title>
        <authorList>
            <person name="Xiao L."/>
            <person name="Li J."/>
        </authorList>
    </citation>
    <scope>NUCLEOTIDE SEQUENCE [LARGE SCALE GENOMIC DNA]</scope>
    <source>
        <strain evidence="7 8">52996</strain>
    </source>
</reference>
<evidence type="ECO:0000256" key="4">
    <source>
        <dbReference type="PROSITE-ProRule" id="PRU00134"/>
    </source>
</evidence>
<protein>
    <recommendedName>
        <fullName evidence="9">SET domain-containing protein</fullName>
    </recommendedName>
</protein>
<evidence type="ECO:0000259" key="6">
    <source>
        <dbReference type="PROSITE" id="PS50865"/>
    </source>
</evidence>
<dbReference type="InterPro" id="IPR050869">
    <property type="entry name" value="H3K4_H4K5_MeTrfase"/>
</dbReference>
<keyword evidence="3" id="KW-0862">Zinc</keyword>
<dbReference type="Proteomes" id="UP001311799">
    <property type="component" value="Unassembled WGS sequence"/>
</dbReference>
<dbReference type="GO" id="GO:0008270">
    <property type="term" value="F:zinc ion binding"/>
    <property type="evidence" value="ECO:0007669"/>
    <property type="project" value="UniProtKB-KW"/>
</dbReference>
<dbReference type="Gene3D" id="6.10.140.2220">
    <property type="match status" value="1"/>
</dbReference>
<keyword evidence="1" id="KW-0479">Metal-binding</keyword>
<dbReference type="Gene3D" id="1.10.220.160">
    <property type="match status" value="1"/>
</dbReference>
<sequence length="579" mass="67272">MWDIPEKLKIVDDKTKGRCIIAKEDIEQGELIIREIPYCYILFKEYSNLMCNFCFRYFSEKVNFIECKECGKVKYCSKNCLEESRLIHEIECSILTLNIIDEIAIEVGVTYDRTLLLLRFLIKSIIELTSNSCYKANSVNNCLIPNYNQISILEDNMFKFPEETLEVYRRLSNSLINIPVISEKIKNNNLNNKLNENLLLRIMCIIDSNSFGIPIFSLLNNKGHDDGCLYNPRLNFIPNNSLELTFSLLSPNITGWGLFSFSSLFNHSCDPNCGFIGVNNSLYDNNNNINGLYIDLIANKKIKKNEEICISYIEMYDTRRNRIKHLSQTKYFFCQCNRCSVEFNFSKDKYIEGFLCSKCFDNSLSLLENTDSNLNMDNTLLFSKSINELYKSTSLSSIVDDSEYLIFQLTNTYECENCKETFFGSEITKVINEFNNAISEAERLNNEMCNLSSAVELLINIVDKYFNNDDPNITVKPHPMNYLFYRCYKLIAFWSIILGEWNHVDKYVSFMINSQIFVTNNNVNNVDISNLYATKGVALYNLNRFSESEDAWSRCKLIRKICCSINHPLYSLIPLKFFS</sequence>
<gene>
    <name evidence="7" type="ORF">RS030_203200</name>
</gene>
<dbReference type="Pfam" id="PF01753">
    <property type="entry name" value="zf-MYND"/>
    <property type="match status" value="1"/>
</dbReference>
<evidence type="ECO:0000259" key="5">
    <source>
        <dbReference type="PROSITE" id="PS50280"/>
    </source>
</evidence>
<evidence type="ECO:0008006" key="9">
    <source>
        <dbReference type="Google" id="ProtNLM"/>
    </source>
</evidence>
<dbReference type="InterPro" id="IPR046341">
    <property type="entry name" value="SET_dom_sf"/>
</dbReference>
<name>A0AAV9XXP5_9CRYT</name>
<dbReference type="InterPro" id="IPR001214">
    <property type="entry name" value="SET_dom"/>
</dbReference>
<dbReference type="Gene3D" id="2.170.270.10">
    <property type="entry name" value="SET domain"/>
    <property type="match status" value="1"/>
</dbReference>
<dbReference type="PROSITE" id="PS50865">
    <property type="entry name" value="ZF_MYND_2"/>
    <property type="match status" value="1"/>
</dbReference>
<evidence type="ECO:0000256" key="2">
    <source>
        <dbReference type="ARBA" id="ARBA00022771"/>
    </source>
</evidence>
<dbReference type="Pfam" id="PF00856">
    <property type="entry name" value="SET"/>
    <property type="match status" value="1"/>
</dbReference>
<dbReference type="PROSITE" id="PS01360">
    <property type="entry name" value="ZF_MYND_1"/>
    <property type="match status" value="1"/>
</dbReference>
<dbReference type="SUPFAM" id="SSF144232">
    <property type="entry name" value="HIT/MYND zinc finger-like"/>
    <property type="match status" value="1"/>
</dbReference>
<evidence type="ECO:0000313" key="7">
    <source>
        <dbReference type="EMBL" id="KAK6589466.1"/>
    </source>
</evidence>
<dbReference type="EMBL" id="JAWDEY010000012">
    <property type="protein sequence ID" value="KAK6589466.1"/>
    <property type="molecule type" value="Genomic_DNA"/>
</dbReference>
<dbReference type="PANTHER" id="PTHR12197:SF251">
    <property type="entry name" value="EG:BACR7C10.4 PROTEIN"/>
    <property type="match status" value="1"/>
</dbReference>
<comment type="caution">
    <text evidence="7">The sequence shown here is derived from an EMBL/GenBank/DDBJ whole genome shotgun (WGS) entry which is preliminary data.</text>
</comment>
<feature type="domain" description="SET" evidence="5">
    <location>
        <begin position="6"/>
        <end position="313"/>
    </location>
</feature>
<evidence type="ECO:0000256" key="1">
    <source>
        <dbReference type="ARBA" id="ARBA00022723"/>
    </source>
</evidence>
<evidence type="ECO:0000256" key="3">
    <source>
        <dbReference type="ARBA" id="ARBA00022833"/>
    </source>
</evidence>
<dbReference type="AlphaFoldDB" id="A0AAV9XXP5"/>
<dbReference type="GO" id="GO:0005634">
    <property type="term" value="C:nucleus"/>
    <property type="evidence" value="ECO:0007669"/>
    <property type="project" value="TreeGrafter"/>
</dbReference>
<dbReference type="PANTHER" id="PTHR12197">
    <property type="entry name" value="HISTONE-LYSINE N-METHYLTRANSFERASE SMYD"/>
    <property type="match status" value="1"/>
</dbReference>
<keyword evidence="2 4" id="KW-0863">Zinc-finger</keyword>
<evidence type="ECO:0000313" key="8">
    <source>
        <dbReference type="Proteomes" id="UP001311799"/>
    </source>
</evidence>
<dbReference type="PROSITE" id="PS50280">
    <property type="entry name" value="SET"/>
    <property type="match status" value="1"/>
</dbReference>
<keyword evidence="8" id="KW-1185">Reference proteome</keyword>
<dbReference type="CDD" id="cd20071">
    <property type="entry name" value="SET_SMYD"/>
    <property type="match status" value="1"/>
</dbReference>
<feature type="domain" description="MYND-type" evidence="6">
    <location>
        <begin position="51"/>
        <end position="92"/>
    </location>
</feature>